<dbReference type="Gene3D" id="2.40.30.110">
    <property type="entry name" value="Aminomethyltransferase beta-barrel domains"/>
    <property type="match status" value="1"/>
</dbReference>
<comment type="caution">
    <text evidence="1">The sequence shown here is derived from an EMBL/GenBank/DDBJ whole genome shotgun (WGS) entry which is preliminary data.</text>
</comment>
<sequence length="86" mass="9004">DAASTPVEGGHAWVIGGIQGRSERTFIGAEGVRMHLRDGPPRRRVGLVVEGAPARQGAKIFDSATKQLLGVIPSPTLGQNIAMGYV</sequence>
<dbReference type="PANTHER" id="PTHR43757">
    <property type="entry name" value="AMINOMETHYLTRANSFERASE"/>
    <property type="match status" value="1"/>
</dbReference>
<organism evidence="1 2">
    <name type="scientific">Mycena rosella</name>
    <name type="common">Pink bonnet</name>
    <name type="synonym">Agaricus rosellus</name>
    <dbReference type="NCBI Taxonomy" id="1033263"/>
    <lineage>
        <taxon>Eukaryota</taxon>
        <taxon>Fungi</taxon>
        <taxon>Dikarya</taxon>
        <taxon>Basidiomycota</taxon>
        <taxon>Agaricomycotina</taxon>
        <taxon>Agaricomycetes</taxon>
        <taxon>Agaricomycetidae</taxon>
        <taxon>Agaricales</taxon>
        <taxon>Marasmiineae</taxon>
        <taxon>Mycenaceae</taxon>
        <taxon>Mycena</taxon>
    </lineage>
</organism>
<feature type="non-terminal residue" evidence="1">
    <location>
        <position position="1"/>
    </location>
</feature>
<dbReference type="SUPFAM" id="SSF101790">
    <property type="entry name" value="Aminomethyltransferase beta-barrel domain"/>
    <property type="match status" value="1"/>
</dbReference>
<dbReference type="Proteomes" id="UP001221757">
    <property type="component" value="Unassembled WGS sequence"/>
</dbReference>
<evidence type="ECO:0000313" key="2">
    <source>
        <dbReference type="Proteomes" id="UP001221757"/>
    </source>
</evidence>
<dbReference type="InterPro" id="IPR029043">
    <property type="entry name" value="GcvT/YgfZ_C"/>
</dbReference>
<gene>
    <name evidence="1" type="ORF">B0H17DRAFT_868231</name>
</gene>
<evidence type="ECO:0000313" key="1">
    <source>
        <dbReference type="EMBL" id="KAJ7694583.1"/>
    </source>
</evidence>
<name>A0AAD7DM17_MYCRO</name>
<dbReference type="AlphaFoldDB" id="A0AAD7DM17"/>
<protein>
    <submittedName>
        <fullName evidence="1">Uncharacterized protein</fullName>
    </submittedName>
</protein>
<reference evidence="1" key="1">
    <citation type="submission" date="2023-03" db="EMBL/GenBank/DDBJ databases">
        <title>Massive genome expansion in bonnet fungi (Mycena s.s.) driven by repeated elements and novel gene families across ecological guilds.</title>
        <authorList>
            <consortium name="Lawrence Berkeley National Laboratory"/>
            <person name="Harder C.B."/>
            <person name="Miyauchi S."/>
            <person name="Viragh M."/>
            <person name="Kuo A."/>
            <person name="Thoen E."/>
            <person name="Andreopoulos B."/>
            <person name="Lu D."/>
            <person name="Skrede I."/>
            <person name="Drula E."/>
            <person name="Henrissat B."/>
            <person name="Morin E."/>
            <person name="Kohler A."/>
            <person name="Barry K."/>
            <person name="LaButti K."/>
            <person name="Morin E."/>
            <person name="Salamov A."/>
            <person name="Lipzen A."/>
            <person name="Mereny Z."/>
            <person name="Hegedus B."/>
            <person name="Baldrian P."/>
            <person name="Stursova M."/>
            <person name="Weitz H."/>
            <person name="Taylor A."/>
            <person name="Grigoriev I.V."/>
            <person name="Nagy L.G."/>
            <person name="Martin F."/>
            <person name="Kauserud H."/>
        </authorList>
    </citation>
    <scope>NUCLEOTIDE SEQUENCE</scope>
    <source>
        <strain evidence="1">CBHHK067</strain>
    </source>
</reference>
<proteinExistence type="predicted"/>
<keyword evidence="2" id="KW-1185">Reference proteome</keyword>
<feature type="non-terminal residue" evidence="1">
    <location>
        <position position="86"/>
    </location>
</feature>
<dbReference type="InterPro" id="IPR028896">
    <property type="entry name" value="GcvT/YgfZ/DmdA"/>
</dbReference>
<dbReference type="PANTHER" id="PTHR43757:SF2">
    <property type="entry name" value="AMINOMETHYLTRANSFERASE, MITOCHONDRIAL"/>
    <property type="match status" value="1"/>
</dbReference>
<dbReference type="EMBL" id="JARKIE010000041">
    <property type="protein sequence ID" value="KAJ7694583.1"/>
    <property type="molecule type" value="Genomic_DNA"/>
</dbReference>
<dbReference type="GO" id="GO:0005739">
    <property type="term" value="C:mitochondrion"/>
    <property type="evidence" value="ECO:0007669"/>
    <property type="project" value="TreeGrafter"/>
</dbReference>
<accession>A0AAD7DM17</accession>